<protein>
    <submittedName>
        <fullName evidence="2">Membrane protein</fullName>
    </submittedName>
</protein>
<gene>
    <name evidence="2" type="ORF">LCDPAC01_02000</name>
</gene>
<evidence type="ECO:0000313" key="2">
    <source>
        <dbReference type="EMBL" id="QBK84719.1"/>
    </source>
</evidence>
<reference evidence="2" key="1">
    <citation type="journal article" date="2019" name="MBio">
        <title>Virus Genomes from Deep Sea Sediments Expand the Ocean Megavirome and Support Independent Origins of Viral Gigantism.</title>
        <authorList>
            <person name="Backstrom D."/>
            <person name="Yutin N."/>
            <person name="Jorgensen S.L."/>
            <person name="Dharamshi J."/>
            <person name="Homa F."/>
            <person name="Zaremba-Niedwiedzka K."/>
            <person name="Spang A."/>
            <person name="Wolf Y.I."/>
            <person name="Koonin E.V."/>
            <person name="Ettema T.J."/>
        </authorList>
    </citation>
    <scope>NUCLEOTIDE SEQUENCE</scope>
</reference>
<feature type="transmembrane region" description="Helical" evidence="1">
    <location>
        <begin position="9"/>
        <end position="31"/>
    </location>
</feature>
<organism evidence="2">
    <name type="scientific">Pithovirus LCDPAC01</name>
    <dbReference type="NCBI Taxonomy" id="2506600"/>
    <lineage>
        <taxon>Viruses</taxon>
        <taxon>Pithoviruses</taxon>
    </lineage>
</organism>
<name>A0A481YN64_9VIRU</name>
<keyword evidence="1" id="KW-0472">Membrane</keyword>
<evidence type="ECO:0000256" key="1">
    <source>
        <dbReference type="SAM" id="Phobius"/>
    </source>
</evidence>
<sequence length="320" mass="35919">MYFKNNKMWLYAVIVMCAMLIASIVLVILLFRGTFKSKDTEDEVAKNLRDELELKEGWSEPIPVSGDRGECNVYETYTTDRKTVDGIIGTKYEDIPEDLQCNDENTIALKKVEHTCVSKDRCLGRSGRFFNKEETEIFYESCGSNAPCSGSRQAVILNFSLKQDTHKLETNALCLSDTTTPFAKNCYSNAQIFPYIDEKKVEGAKILRIRVSGTTKCFVPSGLKIVSAECKNAKDEGFVWFQLLRTTIDDSHFYPSQIVVLPDSFDQSSPEKILSQLSTLSSIQLDNDVLSVGPIKICTTNTVCLFATERISSTAWSSFV</sequence>
<dbReference type="EMBL" id="MK500289">
    <property type="protein sequence ID" value="QBK84719.1"/>
    <property type="molecule type" value="Genomic_DNA"/>
</dbReference>
<accession>A0A481YN64</accession>
<proteinExistence type="predicted"/>
<keyword evidence="1" id="KW-0812">Transmembrane</keyword>
<keyword evidence="1" id="KW-1133">Transmembrane helix</keyword>